<dbReference type="Gene3D" id="3.10.20.30">
    <property type="match status" value="1"/>
</dbReference>
<evidence type="ECO:0000256" key="4">
    <source>
        <dbReference type="ARBA" id="ARBA00023004"/>
    </source>
</evidence>
<dbReference type="PRINTS" id="PR00355">
    <property type="entry name" value="ADRENODOXIN"/>
</dbReference>
<dbReference type="InterPro" id="IPR036010">
    <property type="entry name" value="2Fe-2S_ferredoxin-like_sf"/>
</dbReference>
<comment type="similarity">
    <text evidence="1">Belongs to the adrenodoxin/putidaredoxin family.</text>
</comment>
<dbReference type="Proteomes" id="UP001275440">
    <property type="component" value="Unassembled WGS sequence"/>
</dbReference>
<accession>A0ABU3WSW0</accession>
<evidence type="ECO:0000313" key="8">
    <source>
        <dbReference type="EMBL" id="MDV2477101.1"/>
    </source>
</evidence>
<dbReference type="InterPro" id="IPR012675">
    <property type="entry name" value="Beta-grasp_dom_sf"/>
</dbReference>
<gene>
    <name evidence="8" type="ORF">F8M49_20425</name>
</gene>
<comment type="cofactor">
    <cofactor evidence="6">
        <name>[2Fe-2S] cluster</name>
        <dbReference type="ChEBI" id="CHEBI:190135"/>
    </cofactor>
</comment>
<keyword evidence="9" id="KW-1185">Reference proteome</keyword>
<evidence type="ECO:0000256" key="1">
    <source>
        <dbReference type="ARBA" id="ARBA00010914"/>
    </source>
</evidence>
<keyword evidence="3" id="KW-0479">Metal-binding</keyword>
<dbReference type="Pfam" id="PF00111">
    <property type="entry name" value="Fer2"/>
    <property type="match status" value="1"/>
</dbReference>
<organism evidence="8 9">
    <name type="scientific">Rhodococcus zopfii</name>
    <dbReference type="NCBI Taxonomy" id="43772"/>
    <lineage>
        <taxon>Bacteria</taxon>
        <taxon>Bacillati</taxon>
        <taxon>Actinomycetota</taxon>
        <taxon>Actinomycetes</taxon>
        <taxon>Mycobacteriales</taxon>
        <taxon>Nocardiaceae</taxon>
        <taxon>Rhodococcus</taxon>
    </lineage>
</organism>
<keyword evidence="4" id="KW-0408">Iron</keyword>
<dbReference type="PANTHER" id="PTHR23426:SF65">
    <property type="entry name" value="FERREDOXIN-2, MITOCHONDRIAL"/>
    <property type="match status" value="1"/>
</dbReference>
<evidence type="ECO:0000256" key="2">
    <source>
        <dbReference type="ARBA" id="ARBA00022714"/>
    </source>
</evidence>
<comment type="caution">
    <text evidence="8">The sequence shown here is derived from an EMBL/GenBank/DDBJ whole genome shotgun (WGS) entry which is preliminary data.</text>
</comment>
<evidence type="ECO:0000256" key="3">
    <source>
        <dbReference type="ARBA" id="ARBA00022723"/>
    </source>
</evidence>
<protein>
    <submittedName>
        <fullName evidence="8">2Fe-2S iron-sulfur cluster binding domain-containing protein</fullName>
    </submittedName>
</protein>
<dbReference type="CDD" id="cd00207">
    <property type="entry name" value="fer2"/>
    <property type="match status" value="1"/>
</dbReference>
<sequence length="105" mass="11496">MPYVVYHLPDGTSSRVEVAPGQSIMEGSVRNNLPGIVAECAGNCACATCHVRVGNEWKDLFAERSDEENDLLAYLDGSDDDSRLGCQLIVEDTDIDIHVRVVDSR</sequence>
<name>A0ABU3WSW0_9NOCA</name>
<reference evidence="8 9" key="1">
    <citation type="submission" date="2019-10" db="EMBL/GenBank/DDBJ databases">
        <title>Draft Genome Assembly of Rhodococcus zopfii DSM44189.</title>
        <authorList>
            <person name="Sutton J.M."/>
            <person name="Akob D.M."/>
            <person name="Bushman T.J."/>
        </authorList>
    </citation>
    <scope>NUCLEOTIDE SEQUENCE [LARGE SCALE GENOMIC DNA]</scope>
    <source>
        <strain evidence="8 9">DSM 44189</strain>
    </source>
</reference>
<keyword evidence="2" id="KW-0001">2Fe-2S</keyword>
<feature type="domain" description="2Fe-2S ferredoxin-type" evidence="7">
    <location>
        <begin position="2"/>
        <end position="105"/>
    </location>
</feature>
<dbReference type="SUPFAM" id="SSF54292">
    <property type="entry name" value="2Fe-2S ferredoxin-like"/>
    <property type="match status" value="1"/>
</dbReference>
<dbReference type="EMBL" id="WBMO01000001">
    <property type="protein sequence ID" value="MDV2477101.1"/>
    <property type="molecule type" value="Genomic_DNA"/>
</dbReference>
<dbReference type="InterPro" id="IPR001041">
    <property type="entry name" value="2Fe-2S_ferredoxin-type"/>
</dbReference>
<evidence type="ECO:0000256" key="6">
    <source>
        <dbReference type="ARBA" id="ARBA00034078"/>
    </source>
</evidence>
<keyword evidence="5" id="KW-0411">Iron-sulfur</keyword>
<proteinExistence type="inferred from homology"/>
<evidence type="ECO:0000313" key="9">
    <source>
        <dbReference type="Proteomes" id="UP001275440"/>
    </source>
</evidence>
<dbReference type="InterPro" id="IPR001055">
    <property type="entry name" value="Adrenodoxin-like"/>
</dbReference>
<dbReference type="PROSITE" id="PS51085">
    <property type="entry name" value="2FE2S_FER_2"/>
    <property type="match status" value="1"/>
</dbReference>
<evidence type="ECO:0000256" key="5">
    <source>
        <dbReference type="ARBA" id="ARBA00023014"/>
    </source>
</evidence>
<evidence type="ECO:0000259" key="7">
    <source>
        <dbReference type="PROSITE" id="PS51085"/>
    </source>
</evidence>
<dbReference type="PANTHER" id="PTHR23426">
    <property type="entry name" value="FERREDOXIN/ADRENODOXIN"/>
    <property type="match status" value="1"/>
</dbReference>